<evidence type="ECO:0000313" key="2">
    <source>
        <dbReference type="EMBL" id="KAJ8462005.1"/>
    </source>
</evidence>
<feature type="region of interest" description="Disordered" evidence="1">
    <location>
        <begin position="386"/>
        <end position="420"/>
    </location>
</feature>
<feature type="region of interest" description="Disordered" evidence="1">
    <location>
        <begin position="194"/>
        <end position="221"/>
    </location>
</feature>
<feature type="compositionally biased region" description="Polar residues" evidence="1">
    <location>
        <begin position="404"/>
        <end position="413"/>
    </location>
</feature>
<keyword evidence="3" id="KW-1185">Reference proteome</keyword>
<dbReference type="Proteomes" id="UP001215151">
    <property type="component" value="Unassembled WGS sequence"/>
</dbReference>
<protein>
    <submittedName>
        <fullName evidence="2">Uncharacterized protein</fullName>
    </submittedName>
</protein>
<evidence type="ECO:0000256" key="1">
    <source>
        <dbReference type="SAM" id="MobiDB-lite"/>
    </source>
</evidence>
<gene>
    <name evidence="2" type="ORF">ONZ51_g11181</name>
</gene>
<feature type="region of interest" description="Disordered" evidence="1">
    <location>
        <begin position="1"/>
        <end position="26"/>
    </location>
</feature>
<comment type="caution">
    <text evidence="2">The sequence shown here is derived from an EMBL/GenBank/DDBJ whole genome shotgun (WGS) entry which is preliminary data.</text>
</comment>
<reference evidence="2" key="1">
    <citation type="submission" date="2022-11" db="EMBL/GenBank/DDBJ databases">
        <title>Genome Sequence of Cubamyces cubensis.</title>
        <authorList>
            <person name="Buettner E."/>
        </authorList>
    </citation>
    <scope>NUCLEOTIDE SEQUENCE</scope>
    <source>
        <strain evidence="2">MPL-01</strain>
    </source>
</reference>
<feature type="compositionally biased region" description="Low complexity" evidence="1">
    <location>
        <begin position="194"/>
        <end position="210"/>
    </location>
</feature>
<feature type="compositionally biased region" description="Polar residues" evidence="1">
    <location>
        <begin position="352"/>
        <end position="362"/>
    </location>
</feature>
<organism evidence="2 3">
    <name type="scientific">Trametes cubensis</name>
    <dbReference type="NCBI Taxonomy" id="1111947"/>
    <lineage>
        <taxon>Eukaryota</taxon>
        <taxon>Fungi</taxon>
        <taxon>Dikarya</taxon>
        <taxon>Basidiomycota</taxon>
        <taxon>Agaricomycotina</taxon>
        <taxon>Agaricomycetes</taxon>
        <taxon>Polyporales</taxon>
        <taxon>Polyporaceae</taxon>
        <taxon>Trametes</taxon>
    </lineage>
</organism>
<sequence length="453" mass="47850">MPRGRRPSLPAPPPASRKSAPLQTSSQAARTPALTVSFSSSFFFFSLGRRGVAWRAVADWARAGNAIRCEAQHGGHAVHMREPGAEQVYQLFGVECDLFSSGSDSGRYSFALSTRLRDAACNTFGAATATVATRSPPLSHFDSSVVTSSTTAVTDSSHMTTNAPTDTSLAIAATESLITSSVNNLTSSIALAGPTSSTTASPTTVVGATSPAKQSNAPVAAGAKPSRTTVLALAASLGGSVSLAIDLLGLCWWRRIRRKRHNVVPTDPRLRVTSVFSNEPRQGRDEHRRRYGSAFRDSGSPEMEQGFLDRNDRPVTRTGLAPEDATLPTGRHGCKLVHRASTSRVRSVASDQEISTVATQGGSEPLPAGLAGAEGTERHPWPRVPVAAGAPAPTTAVEVHPDSSEYTAPTYTSEEPILPWTRNAPPRLQWGEDLARAALGASDEPPPPYVCEP</sequence>
<feature type="region of interest" description="Disordered" evidence="1">
    <location>
        <begin position="276"/>
        <end position="332"/>
    </location>
</feature>
<evidence type="ECO:0000313" key="3">
    <source>
        <dbReference type="Proteomes" id="UP001215151"/>
    </source>
</evidence>
<name>A0AAD7TJQ5_9APHY</name>
<feature type="compositionally biased region" description="Low complexity" evidence="1">
    <location>
        <begin position="386"/>
        <end position="398"/>
    </location>
</feature>
<dbReference type="EMBL" id="JAPEVG010000504">
    <property type="protein sequence ID" value="KAJ8462005.1"/>
    <property type="molecule type" value="Genomic_DNA"/>
</dbReference>
<feature type="region of interest" description="Disordered" evidence="1">
    <location>
        <begin position="345"/>
        <end position="369"/>
    </location>
</feature>
<accession>A0AAD7TJQ5</accession>
<proteinExistence type="predicted"/>
<dbReference type="AlphaFoldDB" id="A0AAD7TJQ5"/>